<dbReference type="SUPFAM" id="SSF49478">
    <property type="entry name" value="Cna protein B-type domain"/>
    <property type="match status" value="1"/>
</dbReference>
<reference evidence="2 3" key="1">
    <citation type="submission" date="2019-02" db="EMBL/GenBank/DDBJ databases">
        <title>Pedobacter sp. RP-1-14 sp. nov., isolated from Arctic soil.</title>
        <authorList>
            <person name="Dahal R.H."/>
        </authorList>
    </citation>
    <scope>NUCLEOTIDE SEQUENCE [LARGE SCALE GENOMIC DNA]</scope>
    <source>
        <strain evidence="2 3">RP-1-14</strain>
    </source>
</reference>
<keyword evidence="2" id="KW-0675">Receptor</keyword>
<dbReference type="InterPro" id="IPR041700">
    <property type="entry name" value="OMP_b-brl_3"/>
</dbReference>
<accession>A0A4R0NID8</accession>
<evidence type="ECO:0000313" key="3">
    <source>
        <dbReference type="Proteomes" id="UP000293347"/>
    </source>
</evidence>
<sequence length="910" mass="101391">MKFLIAVLTVCCCFLLNGYSQNNYAVKGMVIDTASSARIDKATIVVLNAKDSILQKFSYSNNGLFEINNLSPGKFLIMITYPDYADFVEHFTIDAAKPSYNFGTIRMILKSRLLDEVIIKARVAAIKIKGDTTEFNAAAYATQKNAKVEDLLKQLQGMKINQSGVLIFQGEPVSKILVDGEEFFSDDPSLVTKNLRADMVNKVQVYDGKSDQAKLTGIEDGVKVKTINIVLLEDKKKGVFGKAEGGYGTDDYYVTQAMLNKFSPKQKISAYGNLGNTGKVGLSSADNSRYGSGYSVGNYQGIGTPFARDAGAHYDSKWNKDKQSINVDYKIGALNNEGTSSTITQNNLPGNFNKRNQERNFEGYNFNQSMNGSFTSKLDSMSDLTARFSGNEGRYTSGSNSLATTLRGNGVLQNFNTIGSTSSSENKNVEASVNYAKRFKKKGRSISLNGRTSFSDGSSDGYLLSETAYYNTAGERDSINNIDQYKPGRSNSNRTSAGLSYSDVLSKRISVTAGYNFGLSRSNNDQLSFNKSSNNQYGLLDSAFSSEFELVTLSHTYNMGFTYSTTKTYAALGSSMSDEVSEQTDDFLSGQPFGRKFINWQPYASYRYQLTKAASLSFSYNGYTYPPGWYDLQAIRQNSDPLNIRLGNPELKPYFENRFSYNYRVYQPTKDQGINFRGWYGTTLNAIVSNRTTDSAGVNVFQSSNLKGKTPISWNAYTEVYGHATKLDFILSINFTFSGNTGYNYINNQLNKTQTMRYAPQIDIWKNKGNYSYNFSIGPNYSANSSSLQRQIDNNTLGYFVSFGGFTKLPGRFFIGGDLNYSYSAKNEVFDSPFELALLKAHFGRSFLKDEGLKISIIGNDLLDQNTGYSRTSYSGSFNESRNTTIRRYFMFSLTWDYSKFGKSLQKQQP</sequence>
<dbReference type="EMBL" id="SJSL01000003">
    <property type="protein sequence ID" value="TCD00430.1"/>
    <property type="molecule type" value="Genomic_DNA"/>
</dbReference>
<name>A0A4R0NID8_9SPHI</name>
<protein>
    <submittedName>
        <fullName evidence="2">TonB-dependent receptor</fullName>
    </submittedName>
</protein>
<dbReference type="OrthoDB" id="603275at2"/>
<dbReference type="RefSeq" id="WP_131596779.1">
    <property type="nucleotide sequence ID" value="NZ_SJSL01000003.1"/>
</dbReference>
<dbReference type="Proteomes" id="UP000293347">
    <property type="component" value="Unassembled WGS sequence"/>
</dbReference>
<dbReference type="SUPFAM" id="SSF56935">
    <property type="entry name" value="Porins"/>
    <property type="match status" value="1"/>
</dbReference>
<keyword evidence="3" id="KW-1185">Reference proteome</keyword>
<evidence type="ECO:0000259" key="1">
    <source>
        <dbReference type="Pfam" id="PF14905"/>
    </source>
</evidence>
<gene>
    <name evidence="2" type="ORF">EZ437_14490</name>
</gene>
<evidence type="ECO:0000313" key="2">
    <source>
        <dbReference type="EMBL" id="TCD00430.1"/>
    </source>
</evidence>
<proteinExistence type="predicted"/>
<organism evidence="2 3">
    <name type="scientific">Pedobacter psychroterrae</name>
    <dbReference type="NCBI Taxonomy" id="2530453"/>
    <lineage>
        <taxon>Bacteria</taxon>
        <taxon>Pseudomonadati</taxon>
        <taxon>Bacteroidota</taxon>
        <taxon>Sphingobacteriia</taxon>
        <taxon>Sphingobacteriales</taxon>
        <taxon>Sphingobacteriaceae</taxon>
        <taxon>Pedobacter</taxon>
    </lineage>
</organism>
<comment type="caution">
    <text evidence="2">The sequence shown here is derived from an EMBL/GenBank/DDBJ whole genome shotgun (WGS) entry which is preliminary data.</text>
</comment>
<feature type="domain" description="Outer membrane protein beta-barrel" evidence="1">
    <location>
        <begin position="437"/>
        <end position="896"/>
    </location>
</feature>
<dbReference type="Pfam" id="PF14905">
    <property type="entry name" value="OMP_b-brl_3"/>
    <property type="match status" value="1"/>
</dbReference>
<dbReference type="AlphaFoldDB" id="A0A4R0NID8"/>